<dbReference type="RefSeq" id="WP_126629695.1">
    <property type="nucleotide sequence ID" value="NZ_BIFT01000002.1"/>
</dbReference>
<reference evidence="4" key="1">
    <citation type="submission" date="2018-12" db="EMBL/GenBank/DDBJ databases">
        <title>Tengunoibacter tsumagoiensis gen. nov., sp. nov., Dictyobacter kobayashii sp. nov., D. alpinus sp. nov., and D. joshuensis sp. nov. and description of Dictyobacteraceae fam. nov. within the order Ktedonobacterales isolated from Tengu-no-mugimeshi.</title>
        <authorList>
            <person name="Wang C.M."/>
            <person name="Zheng Y."/>
            <person name="Sakai Y."/>
            <person name="Toyoda A."/>
            <person name="Minakuchi Y."/>
            <person name="Abe K."/>
            <person name="Yokota A."/>
            <person name="Yabe S."/>
        </authorList>
    </citation>
    <scope>NUCLEOTIDE SEQUENCE [LARGE SCALE GENOMIC DNA]</scope>
    <source>
        <strain evidence="4">Uno16</strain>
    </source>
</reference>
<dbReference type="InterPro" id="IPR009339">
    <property type="entry name" value="DUF998"/>
</dbReference>
<proteinExistence type="predicted"/>
<evidence type="ECO:0000256" key="2">
    <source>
        <dbReference type="SAM" id="Phobius"/>
    </source>
</evidence>
<feature type="compositionally biased region" description="Basic and acidic residues" evidence="1">
    <location>
        <begin position="1"/>
        <end position="14"/>
    </location>
</feature>
<keyword evidence="2" id="KW-0812">Transmembrane</keyword>
<name>A0A402BDK2_9CHLR</name>
<sequence length="247" mass="27162">MNDYRPTVRQDQPHPRTSAGTYQRDQGLSIATAILLIIAVFEYLVLEVITASAWKTPVYSYASNWISDLGVPDCSTFQGRQICSPLHNLMNTGFIVQGVLFLIASILLLWLFSKASRKVYLPLALIYSVGITLVGIFHGSTAATENGTVAFHFLGAFMAIPAGNTIAIVTGFQWRRLKTPRWFGRISIVLGFIGVVGVIVLFPTIGRIPSGIPERASVYTILLWQLLTGIVLLVACVNARGQRSRKH</sequence>
<accession>A0A402BDK2</accession>
<comment type="caution">
    <text evidence="3">The sequence shown here is derived from an EMBL/GenBank/DDBJ whole genome shotgun (WGS) entry which is preliminary data.</text>
</comment>
<dbReference type="OrthoDB" id="2294590at2"/>
<dbReference type="Pfam" id="PF06197">
    <property type="entry name" value="DUF998"/>
    <property type="match status" value="1"/>
</dbReference>
<dbReference type="Proteomes" id="UP000287171">
    <property type="component" value="Unassembled WGS sequence"/>
</dbReference>
<keyword evidence="2" id="KW-0472">Membrane</keyword>
<evidence type="ECO:0008006" key="5">
    <source>
        <dbReference type="Google" id="ProtNLM"/>
    </source>
</evidence>
<evidence type="ECO:0000313" key="3">
    <source>
        <dbReference type="EMBL" id="GCE29434.1"/>
    </source>
</evidence>
<feature type="transmembrane region" description="Helical" evidence="2">
    <location>
        <begin position="149"/>
        <end position="170"/>
    </location>
</feature>
<protein>
    <recommendedName>
        <fullName evidence="5">DUF998 domain-containing protein</fullName>
    </recommendedName>
</protein>
<dbReference type="EMBL" id="BIFT01000002">
    <property type="protein sequence ID" value="GCE29434.1"/>
    <property type="molecule type" value="Genomic_DNA"/>
</dbReference>
<feature type="transmembrane region" description="Helical" evidence="2">
    <location>
        <begin position="217"/>
        <end position="237"/>
    </location>
</feature>
<organism evidence="3 4">
    <name type="scientific">Dictyobacter alpinus</name>
    <dbReference type="NCBI Taxonomy" id="2014873"/>
    <lineage>
        <taxon>Bacteria</taxon>
        <taxon>Bacillati</taxon>
        <taxon>Chloroflexota</taxon>
        <taxon>Ktedonobacteria</taxon>
        <taxon>Ktedonobacterales</taxon>
        <taxon>Dictyobacteraceae</taxon>
        <taxon>Dictyobacter</taxon>
    </lineage>
</organism>
<evidence type="ECO:0000313" key="4">
    <source>
        <dbReference type="Proteomes" id="UP000287171"/>
    </source>
</evidence>
<feature type="transmembrane region" description="Helical" evidence="2">
    <location>
        <begin position="119"/>
        <end position="137"/>
    </location>
</feature>
<feature type="transmembrane region" description="Helical" evidence="2">
    <location>
        <begin position="94"/>
        <end position="112"/>
    </location>
</feature>
<feature type="transmembrane region" description="Helical" evidence="2">
    <location>
        <begin position="182"/>
        <end position="205"/>
    </location>
</feature>
<evidence type="ECO:0000256" key="1">
    <source>
        <dbReference type="SAM" id="MobiDB-lite"/>
    </source>
</evidence>
<dbReference type="AlphaFoldDB" id="A0A402BDK2"/>
<feature type="transmembrane region" description="Helical" evidence="2">
    <location>
        <begin position="33"/>
        <end position="54"/>
    </location>
</feature>
<keyword evidence="4" id="KW-1185">Reference proteome</keyword>
<keyword evidence="2" id="KW-1133">Transmembrane helix</keyword>
<feature type="region of interest" description="Disordered" evidence="1">
    <location>
        <begin position="1"/>
        <end position="21"/>
    </location>
</feature>
<gene>
    <name evidence="3" type="ORF">KDA_49180</name>
</gene>